<evidence type="ECO:0000256" key="2">
    <source>
        <dbReference type="ARBA" id="ARBA00022598"/>
    </source>
</evidence>
<evidence type="ECO:0000256" key="1">
    <source>
        <dbReference type="ARBA" id="ARBA00006432"/>
    </source>
</evidence>
<dbReference type="SUPFAM" id="SSF56801">
    <property type="entry name" value="Acetyl-CoA synthetase-like"/>
    <property type="match status" value="1"/>
</dbReference>
<dbReference type="GO" id="GO:0006637">
    <property type="term" value="P:acyl-CoA metabolic process"/>
    <property type="evidence" value="ECO:0007669"/>
    <property type="project" value="TreeGrafter"/>
</dbReference>
<dbReference type="Pfam" id="PF13193">
    <property type="entry name" value="AMP-binding_C"/>
    <property type="match status" value="1"/>
</dbReference>
<dbReference type="InterPro" id="IPR051087">
    <property type="entry name" value="Mitochondrial_ACSM"/>
</dbReference>
<dbReference type="GO" id="GO:0004321">
    <property type="term" value="F:fatty-acyl-CoA synthase activity"/>
    <property type="evidence" value="ECO:0007669"/>
    <property type="project" value="TreeGrafter"/>
</dbReference>
<dbReference type="RefSeq" id="WP_106335128.1">
    <property type="nucleotide sequence ID" value="NZ_PVZS01000002.1"/>
</dbReference>
<dbReference type="CDD" id="cd05971">
    <property type="entry name" value="MACS_like_3"/>
    <property type="match status" value="1"/>
</dbReference>
<keyword evidence="2" id="KW-0436">Ligase</keyword>
<dbReference type="InterPro" id="IPR000873">
    <property type="entry name" value="AMP-dep_synth/lig_dom"/>
</dbReference>
<evidence type="ECO:0000259" key="6">
    <source>
        <dbReference type="Pfam" id="PF13193"/>
    </source>
</evidence>
<dbReference type="InterPro" id="IPR045851">
    <property type="entry name" value="AMP-bd_C_sf"/>
</dbReference>
<dbReference type="AlphaFoldDB" id="A0A2T1HYS8"/>
<dbReference type="InterPro" id="IPR020845">
    <property type="entry name" value="AMP-binding_CS"/>
</dbReference>
<dbReference type="PANTHER" id="PTHR43605:SF10">
    <property type="entry name" value="ACYL-COA SYNTHETASE MEDIUM CHAIN FAMILY MEMBER 3"/>
    <property type="match status" value="1"/>
</dbReference>
<dbReference type="GO" id="GO:0005524">
    <property type="term" value="F:ATP binding"/>
    <property type="evidence" value="ECO:0007669"/>
    <property type="project" value="UniProtKB-KW"/>
</dbReference>
<dbReference type="InterPro" id="IPR049515">
    <property type="entry name" value="MACS_put"/>
</dbReference>
<dbReference type="GO" id="GO:0015645">
    <property type="term" value="F:fatty acid ligase activity"/>
    <property type="evidence" value="ECO:0007669"/>
    <property type="project" value="TreeGrafter"/>
</dbReference>
<gene>
    <name evidence="7" type="ORF">SLNSH_02845</name>
</gene>
<keyword evidence="8" id="KW-1185">Reference proteome</keyword>
<evidence type="ECO:0000313" key="7">
    <source>
        <dbReference type="EMBL" id="PSC06750.1"/>
    </source>
</evidence>
<dbReference type="Pfam" id="PF00501">
    <property type="entry name" value="AMP-binding"/>
    <property type="match status" value="1"/>
</dbReference>
<evidence type="ECO:0000256" key="4">
    <source>
        <dbReference type="ARBA" id="ARBA00022840"/>
    </source>
</evidence>
<comment type="caution">
    <text evidence="7">The sequence shown here is derived from an EMBL/GenBank/DDBJ whole genome shotgun (WGS) entry which is preliminary data.</text>
</comment>
<dbReference type="GO" id="GO:0016405">
    <property type="term" value="F:CoA-ligase activity"/>
    <property type="evidence" value="ECO:0007669"/>
    <property type="project" value="UniProtKB-ARBA"/>
</dbReference>
<evidence type="ECO:0000259" key="5">
    <source>
        <dbReference type="Pfam" id="PF00501"/>
    </source>
</evidence>
<keyword evidence="3" id="KW-0547">Nucleotide-binding</keyword>
<dbReference type="Gene3D" id="3.40.50.12780">
    <property type="entry name" value="N-terminal domain of ligase-like"/>
    <property type="match status" value="1"/>
</dbReference>
<organism evidence="7 8">
    <name type="scientific">Alsobacter soli</name>
    <dbReference type="NCBI Taxonomy" id="2109933"/>
    <lineage>
        <taxon>Bacteria</taxon>
        <taxon>Pseudomonadati</taxon>
        <taxon>Pseudomonadota</taxon>
        <taxon>Alphaproteobacteria</taxon>
        <taxon>Hyphomicrobiales</taxon>
        <taxon>Alsobacteraceae</taxon>
        <taxon>Alsobacter</taxon>
    </lineage>
</organism>
<reference evidence="8" key="1">
    <citation type="submission" date="2018-03" db="EMBL/GenBank/DDBJ databases">
        <authorList>
            <person name="Sun L."/>
            <person name="Liu H."/>
            <person name="Chen W."/>
            <person name="Huang K."/>
            <person name="Liu W."/>
            <person name="Gao X."/>
        </authorList>
    </citation>
    <scope>NUCLEOTIDE SEQUENCE [LARGE SCALE GENOMIC DNA]</scope>
    <source>
        <strain evidence="8">SH9</strain>
    </source>
</reference>
<evidence type="ECO:0000256" key="3">
    <source>
        <dbReference type="ARBA" id="ARBA00022741"/>
    </source>
</evidence>
<name>A0A2T1HYS8_9HYPH</name>
<dbReference type="InterPro" id="IPR042099">
    <property type="entry name" value="ANL_N_sf"/>
</dbReference>
<dbReference type="InterPro" id="IPR025110">
    <property type="entry name" value="AMP-bd_C"/>
</dbReference>
<dbReference type="FunFam" id="3.30.300.30:FF:000005">
    <property type="entry name" value="Acyl-coenzyme A synthetase ACSM5, mitochondrial"/>
    <property type="match status" value="1"/>
</dbReference>
<sequence length="552" mass="59312">MLTRAATYEDLCAGFAWAIPPRYNIGVDACDRWAAEAPGREALILADEAGARVVTYGELRDFSNRCANLLASRGVGRGDRVGVLLPQSLETAVAHIAVYKLGAIAIPLFTLFGEEALQHRLAHAGAAAVITNGEGAAKLSRIREGLPALRSVFSIETGSADAEDLHALMRGESAAFAPVDTAADDPALIIYTSGTTGLPKGALHAHRVLLGHLPGVEMSHDLLPQPGDRIWTPADWAWIGGLLDVLLPALRHGVPVVARRFAKFSGEAAFNLIASHGVRNAFIPPTALKMMRGVPDPRSRWRYELRSVASGGETLGAELLDWGRAALGVTINEFYGQTECNMIVSSCQSLFPARPGRMGRPVPGHEVAVIDPEGRRLPPGEQGAIAVRRGDPVMFLGYWNNPGATEAKFVGDWLVTGDIGMAESDGTLRFVGRDDDVITSAGYRIGPGEIEDCLLRHPAVALAGVVGKPDPERTEIVKAYVVLREGYEPSEGLARSIQEHVRSRLAAHEYPREVAFVDQLPLTTTGKIIRRALREQARKEAPEGSGRKANTN</sequence>
<feature type="domain" description="AMP-binding enzyme C-terminal" evidence="6">
    <location>
        <begin position="449"/>
        <end position="527"/>
    </location>
</feature>
<protein>
    <submittedName>
        <fullName evidence="7">AMP-dependent synthetase</fullName>
    </submittedName>
</protein>
<dbReference type="GO" id="GO:0006633">
    <property type="term" value="P:fatty acid biosynthetic process"/>
    <property type="evidence" value="ECO:0007669"/>
    <property type="project" value="TreeGrafter"/>
</dbReference>
<dbReference type="OrthoDB" id="9803968at2"/>
<proteinExistence type="inferred from homology"/>
<feature type="domain" description="AMP-dependent synthetase/ligase" evidence="5">
    <location>
        <begin position="31"/>
        <end position="399"/>
    </location>
</feature>
<keyword evidence="4" id="KW-0067">ATP-binding</keyword>
<dbReference type="EMBL" id="PVZS01000002">
    <property type="protein sequence ID" value="PSC06750.1"/>
    <property type="molecule type" value="Genomic_DNA"/>
</dbReference>
<dbReference type="PROSITE" id="PS00455">
    <property type="entry name" value="AMP_BINDING"/>
    <property type="match status" value="1"/>
</dbReference>
<accession>A0A2T1HYS8</accession>
<comment type="similarity">
    <text evidence="1">Belongs to the ATP-dependent AMP-binding enzyme family.</text>
</comment>
<evidence type="ECO:0000313" key="8">
    <source>
        <dbReference type="Proteomes" id="UP000239772"/>
    </source>
</evidence>
<dbReference type="Proteomes" id="UP000239772">
    <property type="component" value="Unassembled WGS sequence"/>
</dbReference>
<dbReference type="PANTHER" id="PTHR43605">
    <property type="entry name" value="ACYL-COENZYME A SYNTHETASE"/>
    <property type="match status" value="1"/>
</dbReference>
<dbReference type="Gene3D" id="3.30.300.30">
    <property type="match status" value="1"/>
</dbReference>